<evidence type="ECO:0000313" key="7">
    <source>
        <dbReference type="Proteomes" id="UP000584374"/>
    </source>
</evidence>
<evidence type="ECO:0000256" key="1">
    <source>
        <dbReference type="ARBA" id="ARBA00022598"/>
    </source>
</evidence>
<keyword evidence="1" id="KW-0436">Ligase</keyword>
<dbReference type="InterPro" id="IPR052032">
    <property type="entry name" value="ATP-dep_AA_Ligase"/>
</dbReference>
<dbReference type="SUPFAM" id="SSF56059">
    <property type="entry name" value="Glutathione synthetase ATP-binding domain-like"/>
    <property type="match status" value="1"/>
</dbReference>
<keyword evidence="2 4" id="KW-0547">Nucleotide-binding</keyword>
<sequence>MFTLGLDERNVSLLRELQHLGPYRFHALLDKAELMMGDVSLAQLLDKAQHRLESFAGQVDAITGYWDFPVSSMVPILSTRLGLPGPSLESVVKCEHKYWSRVEQRKVTDAHPGFGLIDLDEPHPPPGLAFPMWVKPVKSYSSDLAFKVEGPADLERAVAEIREGVGRIGEAFDYLLSMLELPPEIVAAGGKACLAEEAVGGVQVTAEGYCFDSEPHVYGIVDSVCYPDSASFLRYQYPSTLPIGVQERIRNVSTKVIRQLGLDLSTFNIEYFWDSDEDKLRILEINPRLSQSHAPLFEFVDGASNLLCMVQLALGEEPDMPHRLGAFAMGAKWFRRVFSDALVRGVPSEADVERVRHEIPEATVDIVAEEGRRLSELPAQDSYSFELMALYLAGQNEDDLCNKYRRCVEILPFTLES</sequence>
<dbReference type="EMBL" id="JACHIW010000001">
    <property type="protein sequence ID" value="MBB5156909.1"/>
    <property type="molecule type" value="Genomic_DNA"/>
</dbReference>
<evidence type="ECO:0000259" key="5">
    <source>
        <dbReference type="PROSITE" id="PS50975"/>
    </source>
</evidence>
<comment type="caution">
    <text evidence="6">The sequence shown here is derived from an EMBL/GenBank/DDBJ whole genome shotgun (WGS) entry which is preliminary data.</text>
</comment>
<feature type="domain" description="ATP-grasp" evidence="5">
    <location>
        <begin position="75"/>
        <end position="314"/>
    </location>
</feature>
<evidence type="ECO:0000313" key="6">
    <source>
        <dbReference type="EMBL" id="MBB5156909.1"/>
    </source>
</evidence>
<keyword evidence="3 4" id="KW-0067">ATP-binding</keyword>
<dbReference type="AlphaFoldDB" id="A0A840QEA5"/>
<evidence type="ECO:0000256" key="2">
    <source>
        <dbReference type="ARBA" id="ARBA00022741"/>
    </source>
</evidence>
<name>A0A840QEA5_9PSEU</name>
<reference evidence="6 7" key="1">
    <citation type="submission" date="2020-08" db="EMBL/GenBank/DDBJ databases">
        <title>Sequencing the genomes of 1000 actinobacteria strains.</title>
        <authorList>
            <person name="Klenk H.-P."/>
        </authorList>
    </citation>
    <scope>NUCLEOTIDE SEQUENCE [LARGE SCALE GENOMIC DNA]</scope>
    <source>
        <strain evidence="6 7">DSM 45584</strain>
    </source>
</reference>
<dbReference type="PANTHER" id="PTHR43585">
    <property type="entry name" value="FUMIPYRROLE BIOSYNTHESIS PROTEIN C"/>
    <property type="match status" value="1"/>
</dbReference>
<dbReference type="PROSITE" id="PS50975">
    <property type="entry name" value="ATP_GRASP"/>
    <property type="match status" value="1"/>
</dbReference>
<proteinExistence type="predicted"/>
<dbReference type="Proteomes" id="UP000584374">
    <property type="component" value="Unassembled WGS sequence"/>
</dbReference>
<dbReference type="GO" id="GO:0005524">
    <property type="term" value="F:ATP binding"/>
    <property type="evidence" value="ECO:0007669"/>
    <property type="project" value="UniProtKB-UniRule"/>
</dbReference>
<dbReference type="RefSeq" id="WP_312864350.1">
    <property type="nucleotide sequence ID" value="NZ_JACHIW010000001.1"/>
</dbReference>
<dbReference type="Pfam" id="PF02786">
    <property type="entry name" value="CPSase_L_D2"/>
    <property type="match status" value="1"/>
</dbReference>
<organism evidence="6 7">
    <name type="scientific">Saccharopolyspora phatthalungensis</name>
    <dbReference type="NCBI Taxonomy" id="664693"/>
    <lineage>
        <taxon>Bacteria</taxon>
        <taxon>Bacillati</taxon>
        <taxon>Actinomycetota</taxon>
        <taxon>Actinomycetes</taxon>
        <taxon>Pseudonocardiales</taxon>
        <taxon>Pseudonocardiaceae</taxon>
        <taxon>Saccharopolyspora</taxon>
    </lineage>
</organism>
<dbReference type="PANTHER" id="PTHR43585:SF2">
    <property type="entry name" value="ATP-GRASP ENZYME FSQD"/>
    <property type="match status" value="1"/>
</dbReference>
<dbReference type="GO" id="GO:0016874">
    <property type="term" value="F:ligase activity"/>
    <property type="evidence" value="ECO:0007669"/>
    <property type="project" value="UniProtKB-KW"/>
</dbReference>
<dbReference type="GO" id="GO:0046872">
    <property type="term" value="F:metal ion binding"/>
    <property type="evidence" value="ECO:0007669"/>
    <property type="project" value="InterPro"/>
</dbReference>
<dbReference type="PROSITE" id="PS00867">
    <property type="entry name" value="CPSASE_2"/>
    <property type="match status" value="1"/>
</dbReference>
<dbReference type="Gene3D" id="3.30.470.20">
    <property type="entry name" value="ATP-grasp fold, B domain"/>
    <property type="match status" value="1"/>
</dbReference>
<gene>
    <name evidence="6" type="ORF">BJ970_004443</name>
</gene>
<evidence type="ECO:0000256" key="3">
    <source>
        <dbReference type="ARBA" id="ARBA00022840"/>
    </source>
</evidence>
<accession>A0A840QEA5</accession>
<evidence type="ECO:0000256" key="4">
    <source>
        <dbReference type="PROSITE-ProRule" id="PRU00409"/>
    </source>
</evidence>
<dbReference type="InterPro" id="IPR005479">
    <property type="entry name" value="CPAse_ATP-bd"/>
</dbReference>
<protein>
    <recommendedName>
        <fullName evidence="5">ATP-grasp domain-containing protein</fullName>
    </recommendedName>
</protein>
<dbReference type="InterPro" id="IPR011761">
    <property type="entry name" value="ATP-grasp"/>
</dbReference>
<keyword evidence="7" id="KW-1185">Reference proteome</keyword>